<dbReference type="EMBL" id="CP101740">
    <property type="protein sequence ID" value="UUL82106.1"/>
    <property type="molecule type" value="Genomic_DNA"/>
</dbReference>
<proteinExistence type="predicted"/>
<dbReference type="Proteomes" id="UP001058533">
    <property type="component" value="Chromosome"/>
</dbReference>
<protein>
    <recommendedName>
        <fullName evidence="3">Terminase small subunit</fullName>
    </recommendedName>
</protein>
<evidence type="ECO:0000313" key="1">
    <source>
        <dbReference type="EMBL" id="UUL82106.1"/>
    </source>
</evidence>
<name>A0ABY5L835_9SPHN</name>
<sequence>MMAEQRITSGNNCPLKVTRVRASAWTETKRRRFLNALATSCNVQQSARSIGMTKNGAYALRGRDAGFAAAWSEAMQMGAVRLEEVLLENALAAAERLTREGPLSFDETAEPIDEAPAQPLTADEIRLMLFLLTRHADGHKGLRHIGGRAHRATREETNAVLKRKLDSLDRRIKAVT</sequence>
<evidence type="ECO:0000313" key="2">
    <source>
        <dbReference type="Proteomes" id="UP001058533"/>
    </source>
</evidence>
<keyword evidence="2" id="KW-1185">Reference proteome</keyword>
<dbReference type="RefSeq" id="WP_256505887.1">
    <property type="nucleotide sequence ID" value="NZ_CP101740.1"/>
</dbReference>
<organism evidence="1 2">
    <name type="scientific">Sphingomonas qomolangmaensis</name>
    <dbReference type="NCBI Taxonomy" id="2918765"/>
    <lineage>
        <taxon>Bacteria</taxon>
        <taxon>Pseudomonadati</taxon>
        <taxon>Pseudomonadota</taxon>
        <taxon>Alphaproteobacteria</taxon>
        <taxon>Sphingomonadales</taxon>
        <taxon>Sphingomonadaceae</taxon>
        <taxon>Sphingomonas</taxon>
    </lineage>
</organism>
<reference evidence="1" key="1">
    <citation type="submission" date="2022-07" db="EMBL/GenBank/DDBJ databases">
        <title>Sphingomonas sp. nov., a novel bacterium isolated from the north slope of the Mount Everest.</title>
        <authorList>
            <person name="Cui X."/>
            <person name="Liu Y."/>
        </authorList>
    </citation>
    <scope>NUCLEOTIDE SEQUENCE</scope>
    <source>
        <strain evidence="1">S5-59</strain>
    </source>
</reference>
<evidence type="ECO:0008006" key="3">
    <source>
        <dbReference type="Google" id="ProtNLM"/>
    </source>
</evidence>
<gene>
    <name evidence="1" type="ORF">NMP03_13060</name>
</gene>
<accession>A0ABY5L835</accession>